<dbReference type="InterPro" id="IPR046348">
    <property type="entry name" value="SIS_dom_sf"/>
</dbReference>
<dbReference type="SUPFAM" id="SSF53697">
    <property type="entry name" value="SIS domain"/>
    <property type="match status" value="1"/>
</dbReference>
<dbReference type="PROSITE" id="PS51071">
    <property type="entry name" value="HTH_RPIR"/>
    <property type="match status" value="1"/>
</dbReference>
<name>A0ABX6L8D4_9GAMM</name>
<evidence type="ECO:0000256" key="1">
    <source>
        <dbReference type="ARBA" id="ARBA00023015"/>
    </source>
</evidence>
<evidence type="ECO:0000256" key="2">
    <source>
        <dbReference type="ARBA" id="ARBA00023125"/>
    </source>
</evidence>
<evidence type="ECO:0000259" key="5">
    <source>
        <dbReference type="PROSITE" id="PS51464"/>
    </source>
</evidence>
<dbReference type="Pfam" id="PF01418">
    <property type="entry name" value="HTH_6"/>
    <property type="match status" value="1"/>
</dbReference>
<reference evidence="6 7" key="1">
    <citation type="submission" date="2019-04" db="EMBL/GenBank/DDBJ databases">
        <title>Whole Genome Sequencing of Pectobacterium punjabense SS95.</title>
        <authorList>
            <person name="Sarfraz S."/>
            <person name="Oulghazi S."/>
            <person name="Roques C."/>
            <person name="Vandecasteele C."/>
            <person name="Faure D."/>
        </authorList>
    </citation>
    <scope>NUCLEOTIDE SEQUENCE [LARGE SCALE GENOMIC DNA]</scope>
    <source>
        <strain evidence="6 7">SS95</strain>
    </source>
</reference>
<evidence type="ECO:0000313" key="7">
    <source>
        <dbReference type="Proteomes" id="UP000502681"/>
    </source>
</evidence>
<keyword evidence="2" id="KW-0238">DNA-binding</keyword>
<evidence type="ECO:0000313" key="6">
    <source>
        <dbReference type="EMBL" id="QJA22542.1"/>
    </source>
</evidence>
<sequence length="291" mass="32104">MSVLNEIAWLLPELAERQQKIAQYILDNPEAILSMSSSRFAENAGVSQSAVIKFSQKIGMKGFPALKIVISEELGRNNQFKTYPHKALHNAISSEDSLMVMAQKLAHEKTAAIIDTTKKINFPIFQKVVDIINNAQRVQIVGIWGSGLTAKDLSYKLQKIGILCLAEADLHVQLTTAQALTPKDVQIVLSFSGKRKEMRIASTMAKAQGATVIAITGNKETPLAKLADYVLESISDENEWRSSSISSRTAQNTLTDLIFLALLQRRKEIAKPLVLNASMTINNLDETLLNK</sequence>
<feature type="domain" description="SIS" evidence="5">
    <location>
        <begin position="128"/>
        <end position="268"/>
    </location>
</feature>
<dbReference type="Gene3D" id="1.10.10.10">
    <property type="entry name" value="Winged helix-like DNA-binding domain superfamily/Winged helix DNA-binding domain"/>
    <property type="match status" value="1"/>
</dbReference>
<dbReference type="InterPro" id="IPR047640">
    <property type="entry name" value="RpiR-like"/>
</dbReference>
<protein>
    <submittedName>
        <fullName evidence="6">SIS domain-containing protein</fullName>
    </submittedName>
</protein>
<keyword evidence="1" id="KW-0805">Transcription regulation</keyword>
<keyword evidence="7" id="KW-1185">Reference proteome</keyword>
<dbReference type="Gene3D" id="3.40.50.10490">
    <property type="entry name" value="Glucose-6-phosphate isomerase like protein, domain 1"/>
    <property type="match status" value="1"/>
</dbReference>
<dbReference type="EMBL" id="CP038498">
    <property type="protein sequence ID" value="QJA22542.1"/>
    <property type="molecule type" value="Genomic_DNA"/>
</dbReference>
<dbReference type="PANTHER" id="PTHR30514">
    <property type="entry name" value="GLUCOKINASE"/>
    <property type="match status" value="1"/>
</dbReference>
<dbReference type="InterPro" id="IPR001347">
    <property type="entry name" value="SIS_dom"/>
</dbReference>
<evidence type="ECO:0000256" key="3">
    <source>
        <dbReference type="ARBA" id="ARBA00023163"/>
    </source>
</evidence>
<dbReference type="InterPro" id="IPR000281">
    <property type="entry name" value="HTH_RpiR"/>
</dbReference>
<proteinExistence type="predicted"/>
<dbReference type="InterPro" id="IPR009057">
    <property type="entry name" value="Homeodomain-like_sf"/>
</dbReference>
<dbReference type="Pfam" id="PF01380">
    <property type="entry name" value="SIS"/>
    <property type="match status" value="1"/>
</dbReference>
<accession>A0ABX6L8D4</accession>
<dbReference type="Proteomes" id="UP000502681">
    <property type="component" value="Chromosome"/>
</dbReference>
<gene>
    <name evidence="6" type="ORF">E2566_15125</name>
</gene>
<dbReference type="PANTHER" id="PTHR30514:SF17">
    <property type="entry name" value="HTH-TYPE TRANSCRIPTIONAL REGULATOR MURR"/>
    <property type="match status" value="1"/>
</dbReference>
<dbReference type="PROSITE" id="PS51464">
    <property type="entry name" value="SIS"/>
    <property type="match status" value="1"/>
</dbReference>
<keyword evidence="3" id="KW-0804">Transcription</keyword>
<dbReference type="GeneID" id="90764280"/>
<evidence type="ECO:0000259" key="4">
    <source>
        <dbReference type="PROSITE" id="PS51071"/>
    </source>
</evidence>
<dbReference type="RefSeq" id="WP_107170194.1">
    <property type="nucleotide sequence ID" value="NZ_CP038498.1"/>
</dbReference>
<feature type="domain" description="HTH rpiR-type" evidence="4">
    <location>
        <begin position="1"/>
        <end position="77"/>
    </location>
</feature>
<dbReference type="CDD" id="cd05013">
    <property type="entry name" value="SIS_RpiR"/>
    <property type="match status" value="1"/>
</dbReference>
<organism evidence="6 7">
    <name type="scientific">Pectobacterium punjabense</name>
    <dbReference type="NCBI Taxonomy" id="2108399"/>
    <lineage>
        <taxon>Bacteria</taxon>
        <taxon>Pseudomonadati</taxon>
        <taxon>Pseudomonadota</taxon>
        <taxon>Gammaproteobacteria</taxon>
        <taxon>Enterobacterales</taxon>
        <taxon>Pectobacteriaceae</taxon>
        <taxon>Pectobacterium</taxon>
    </lineage>
</organism>
<dbReference type="SUPFAM" id="SSF46689">
    <property type="entry name" value="Homeodomain-like"/>
    <property type="match status" value="1"/>
</dbReference>
<dbReference type="InterPro" id="IPR035472">
    <property type="entry name" value="RpiR-like_SIS"/>
</dbReference>
<dbReference type="InterPro" id="IPR036388">
    <property type="entry name" value="WH-like_DNA-bd_sf"/>
</dbReference>